<comment type="function">
    <text evidence="5">Forms part of the ribosomal stalk, playing a central role in the interaction of the ribosome with GTP-bound translation factors.</text>
</comment>
<dbReference type="EMBL" id="CP001720">
    <property type="protein sequence ID" value="ACV61229.1"/>
    <property type="molecule type" value="Genomic_DNA"/>
</dbReference>
<dbReference type="GO" id="GO:0070180">
    <property type="term" value="F:large ribosomal subunit rRNA binding"/>
    <property type="evidence" value="ECO:0007669"/>
    <property type="project" value="UniProtKB-UniRule"/>
</dbReference>
<comment type="similarity">
    <text evidence="1 5">Belongs to the universal ribosomal protein uL10 family.</text>
</comment>
<evidence type="ECO:0000313" key="6">
    <source>
        <dbReference type="EMBL" id="ACV61229.1"/>
    </source>
</evidence>
<reference evidence="6 7" key="1">
    <citation type="journal article" date="2009" name="Stand. Genomic Sci.">
        <title>Complete genome sequence of Desulfotomaculum acetoxidans type strain (5575).</title>
        <authorList>
            <person name="Spring S."/>
            <person name="Lapidus A."/>
            <person name="Schroder M."/>
            <person name="Gleim D."/>
            <person name="Sims D."/>
            <person name="Meincke L."/>
            <person name="Glavina Del Rio T."/>
            <person name="Tice H."/>
            <person name="Copeland A."/>
            <person name="Cheng J.F."/>
            <person name="Lucas S."/>
            <person name="Chen F."/>
            <person name="Nolan M."/>
            <person name="Bruce D."/>
            <person name="Goodwin L."/>
            <person name="Pitluck S."/>
            <person name="Ivanova N."/>
            <person name="Mavromatis K."/>
            <person name="Mikhailova N."/>
            <person name="Pati A."/>
            <person name="Chen A."/>
            <person name="Palaniappan K."/>
            <person name="Land M."/>
            <person name="Hauser L."/>
            <person name="Chang Y.J."/>
            <person name="Jeffries C.D."/>
            <person name="Chain P."/>
            <person name="Saunders E."/>
            <person name="Brettin T."/>
            <person name="Detter J.C."/>
            <person name="Goker M."/>
            <person name="Bristow J."/>
            <person name="Eisen J.A."/>
            <person name="Markowitz V."/>
            <person name="Hugenholtz P."/>
            <person name="Kyrpides N.C."/>
            <person name="Klenk H.P."/>
            <person name="Han C."/>
        </authorList>
    </citation>
    <scope>NUCLEOTIDE SEQUENCE [LARGE SCALE GENOMIC DNA]</scope>
    <source>
        <strain evidence="7">ATCC 49208 / DSM 771 / VKM B-1644</strain>
    </source>
</reference>
<dbReference type="InterPro" id="IPR001790">
    <property type="entry name" value="Ribosomal_uL10"/>
</dbReference>
<keyword evidence="5" id="KW-0699">rRNA-binding</keyword>
<accession>C8W3X5</accession>
<keyword evidence="2 5" id="KW-0689">Ribosomal protein</keyword>
<dbReference type="KEGG" id="dae:Dtox_0276"/>
<dbReference type="GO" id="GO:0003735">
    <property type="term" value="F:structural constituent of ribosome"/>
    <property type="evidence" value="ECO:0007669"/>
    <property type="project" value="InterPro"/>
</dbReference>
<evidence type="ECO:0000256" key="4">
    <source>
        <dbReference type="ARBA" id="ARBA00035202"/>
    </source>
</evidence>
<dbReference type="HAMAP" id="MF_00362">
    <property type="entry name" value="Ribosomal_uL10"/>
    <property type="match status" value="1"/>
</dbReference>
<comment type="subunit">
    <text evidence="5">Part of the ribosomal stalk of the 50S ribosomal subunit. The N-terminus interacts with L11 and the large rRNA to form the base of the stalk. The C-terminus forms an elongated spine to which L12 dimers bind in a sequential fashion forming a multimeric L10(L12)X complex.</text>
</comment>
<dbReference type="SUPFAM" id="SSF160369">
    <property type="entry name" value="Ribosomal protein L10-like"/>
    <property type="match status" value="1"/>
</dbReference>
<dbReference type="HOGENOM" id="CLU_092227_2_0_9"/>
<dbReference type="Gene3D" id="6.10.250.290">
    <property type="match status" value="1"/>
</dbReference>
<dbReference type="eggNOG" id="COG0244">
    <property type="taxonomic scope" value="Bacteria"/>
</dbReference>
<dbReference type="InterPro" id="IPR047865">
    <property type="entry name" value="Ribosomal_uL10_bac_type"/>
</dbReference>
<dbReference type="InterPro" id="IPR002363">
    <property type="entry name" value="Ribosomal_uL10_CS_bac"/>
</dbReference>
<dbReference type="Pfam" id="PF00466">
    <property type="entry name" value="Ribosomal_L10"/>
    <property type="match status" value="1"/>
</dbReference>
<dbReference type="GO" id="GO:0006412">
    <property type="term" value="P:translation"/>
    <property type="evidence" value="ECO:0007669"/>
    <property type="project" value="UniProtKB-UniRule"/>
</dbReference>
<dbReference type="PANTHER" id="PTHR11560">
    <property type="entry name" value="39S RIBOSOMAL PROTEIN L10, MITOCHONDRIAL"/>
    <property type="match status" value="1"/>
</dbReference>
<keyword evidence="5" id="KW-0694">RNA-binding</keyword>
<evidence type="ECO:0000256" key="2">
    <source>
        <dbReference type="ARBA" id="ARBA00022980"/>
    </source>
</evidence>
<dbReference type="STRING" id="485916.Dtox_0276"/>
<dbReference type="AlphaFoldDB" id="C8W3X5"/>
<gene>
    <name evidence="5" type="primary">rplJ</name>
    <name evidence="6" type="ordered locus">Dtox_0276</name>
</gene>
<proteinExistence type="inferred from homology"/>
<dbReference type="Proteomes" id="UP000002217">
    <property type="component" value="Chromosome"/>
</dbReference>
<dbReference type="NCBIfam" id="NF000955">
    <property type="entry name" value="PRK00099.1-1"/>
    <property type="match status" value="1"/>
</dbReference>
<evidence type="ECO:0000313" key="7">
    <source>
        <dbReference type="Proteomes" id="UP000002217"/>
    </source>
</evidence>
<dbReference type="RefSeq" id="WP_015755950.1">
    <property type="nucleotide sequence ID" value="NC_013216.1"/>
</dbReference>
<dbReference type="InterPro" id="IPR043141">
    <property type="entry name" value="Ribosomal_uL10-like_sf"/>
</dbReference>
<dbReference type="InterPro" id="IPR022973">
    <property type="entry name" value="Ribosomal_uL10_bac"/>
</dbReference>
<dbReference type="OrthoDB" id="9808307at2"/>
<organism evidence="6 7">
    <name type="scientific">Desulfofarcimen acetoxidans (strain ATCC 49208 / DSM 771 / KCTC 5769 / VKM B-1644 / 5575)</name>
    <name type="common">Desulfotomaculum acetoxidans</name>
    <dbReference type="NCBI Taxonomy" id="485916"/>
    <lineage>
        <taxon>Bacteria</taxon>
        <taxon>Bacillati</taxon>
        <taxon>Bacillota</taxon>
        <taxon>Clostridia</taxon>
        <taxon>Eubacteriales</taxon>
        <taxon>Peptococcaceae</taxon>
        <taxon>Desulfofarcimen</taxon>
    </lineage>
</organism>
<dbReference type="PROSITE" id="PS01109">
    <property type="entry name" value="RIBOSOMAL_L10"/>
    <property type="match status" value="1"/>
</dbReference>
<name>C8W3X5_DESAS</name>
<evidence type="ECO:0000256" key="1">
    <source>
        <dbReference type="ARBA" id="ARBA00008889"/>
    </source>
</evidence>
<sequence>MPTKKEKEIFVEVVYDKMRSCKSAILADYRGLTVSAVTELRNKLRESNSDLKVAKNTLIKIAVDKIGIEGLDPYLEGPTAIAFGYDDPVAPAKILSEFARTNKDLEIKGGVLEGRVITADGVKGLASLPSREVLLGKVLGGMQAPLYGFANVLQGNIRNFVYVLEAVRKQKAGEA</sequence>
<dbReference type="Gene3D" id="3.30.70.1730">
    <property type="match status" value="1"/>
</dbReference>
<evidence type="ECO:0000256" key="5">
    <source>
        <dbReference type="HAMAP-Rule" id="MF_00362"/>
    </source>
</evidence>
<protein>
    <recommendedName>
        <fullName evidence="4 5">Large ribosomal subunit protein uL10</fullName>
    </recommendedName>
</protein>
<keyword evidence="3 5" id="KW-0687">Ribonucleoprotein</keyword>
<keyword evidence="7" id="KW-1185">Reference proteome</keyword>
<dbReference type="CDD" id="cd05797">
    <property type="entry name" value="Ribosomal_L10"/>
    <property type="match status" value="1"/>
</dbReference>
<evidence type="ECO:0000256" key="3">
    <source>
        <dbReference type="ARBA" id="ARBA00023274"/>
    </source>
</evidence>
<dbReference type="GO" id="GO:0015934">
    <property type="term" value="C:large ribosomal subunit"/>
    <property type="evidence" value="ECO:0007669"/>
    <property type="project" value="InterPro"/>
</dbReference>